<gene>
    <name evidence="3" type="ORF">QO231_07055</name>
</gene>
<dbReference type="PANTHER" id="PTHR34700:SF4">
    <property type="entry name" value="PHAGE-LIKE ELEMENT PBSX PROTEIN XKDP"/>
    <property type="match status" value="1"/>
</dbReference>
<accession>A0ABU3VC55</accession>
<evidence type="ECO:0000313" key="3">
    <source>
        <dbReference type="EMBL" id="MDU9003610.1"/>
    </source>
</evidence>
<name>A0ABU3VC55_9RHOB</name>
<keyword evidence="4" id="KW-1185">Reference proteome</keyword>
<evidence type="ECO:0000256" key="1">
    <source>
        <dbReference type="SAM" id="MobiDB-lite"/>
    </source>
</evidence>
<feature type="domain" description="LysM" evidence="2">
    <location>
        <begin position="378"/>
        <end position="427"/>
    </location>
</feature>
<feature type="region of interest" description="Disordered" evidence="1">
    <location>
        <begin position="355"/>
        <end position="376"/>
    </location>
</feature>
<dbReference type="EMBL" id="JASMWN010000004">
    <property type="protein sequence ID" value="MDU9003610.1"/>
    <property type="molecule type" value="Genomic_DNA"/>
</dbReference>
<protein>
    <submittedName>
        <fullName evidence="3">LysM peptidoglycan-binding domain-containing protein</fullName>
    </submittedName>
</protein>
<evidence type="ECO:0000259" key="2">
    <source>
        <dbReference type="PROSITE" id="PS51782"/>
    </source>
</evidence>
<dbReference type="PROSITE" id="PS51782">
    <property type="entry name" value="LYSM"/>
    <property type="match status" value="1"/>
</dbReference>
<dbReference type="CDD" id="cd00118">
    <property type="entry name" value="LysM"/>
    <property type="match status" value="1"/>
</dbReference>
<dbReference type="Gene3D" id="3.10.350.10">
    <property type="entry name" value="LysM domain"/>
    <property type="match status" value="1"/>
</dbReference>
<dbReference type="Proteomes" id="UP001255416">
    <property type="component" value="Unassembled WGS sequence"/>
</dbReference>
<dbReference type="InterPro" id="IPR036779">
    <property type="entry name" value="LysM_dom_sf"/>
</dbReference>
<evidence type="ECO:0000313" key="4">
    <source>
        <dbReference type="Proteomes" id="UP001255416"/>
    </source>
</evidence>
<dbReference type="RefSeq" id="WP_316774649.1">
    <property type="nucleotide sequence ID" value="NZ_JASMWN010000004.1"/>
</dbReference>
<sequence length="429" mass="43381">MAGNTAGAFSGPTGWVLGLAAAAALGAAGLYLGGYVAPQEIGSSDAVVTNTTSAPEASGLADTGAATVPAEPEQGTAARSQAAADGAKADTLAAPIFDVVRVDPDGNTVIAGSAAPGSRVVILMDEDELETPRAGADGGFVSLLTLPISDAPRVLTLRAERDGQSAISVDQIIIAPSPASARTALTTPAGDALPVAGVTAPPTPVAAVEAETAGAAPTASQMPSAGTADEVVTAAIAPDAPTPPISESTPVTVLRANADGVEVIQPAAPQEAAASQVTLDTISYSAEGEVLLRGTAVEGAAVRVYLDNMPVTDLDTNAKGRFRGKIGAAAPGIYTLRLDEVDADGQVLSRLETPFKRESPEVLQPAEDNSEETESPVRAVTVQTGDTLWAISRDRYGDGVLYVKVVDANRDSIKNPDLIYPGQVFTIPE</sequence>
<proteinExistence type="predicted"/>
<dbReference type="SMART" id="SM00257">
    <property type="entry name" value="LysM"/>
    <property type="match status" value="1"/>
</dbReference>
<dbReference type="PANTHER" id="PTHR34700">
    <property type="entry name" value="POTASSIUM BINDING PROTEIN KBP"/>
    <property type="match status" value="1"/>
</dbReference>
<organism evidence="3 4">
    <name type="scientific">Sedimentitalea todarodis</name>
    <dbReference type="NCBI Taxonomy" id="1631240"/>
    <lineage>
        <taxon>Bacteria</taxon>
        <taxon>Pseudomonadati</taxon>
        <taxon>Pseudomonadota</taxon>
        <taxon>Alphaproteobacteria</taxon>
        <taxon>Rhodobacterales</taxon>
        <taxon>Paracoccaceae</taxon>
        <taxon>Sedimentitalea</taxon>
    </lineage>
</organism>
<reference evidence="4" key="1">
    <citation type="submission" date="2023-05" db="EMBL/GenBank/DDBJ databases">
        <title>Sedimentitalea sp. nov. JM2-8.</title>
        <authorList>
            <person name="Huang J."/>
        </authorList>
    </citation>
    <scope>NUCLEOTIDE SEQUENCE [LARGE SCALE GENOMIC DNA]</scope>
    <source>
        <strain evidence="4">KHS03</strain>
    </source>
</reference>
<dbReference type="Pfam" id="PF01476">
    <property type="entry name" value="LysM"/>
    <property type="match status" value="1"/>
</dbReference>
<comment type="caution">
    <text evidence="3">The sequence shown here is derived from an EMBL/GenBank/DDBJ whole genome shotgun (WGS) entry which is preliminary data.</text>
</comment>
<dbReference type="InterPro" id="IPR018392">
    <property type="entry name" value="LysM"/>
</dbReference>
<dbReference type="InterPro" id="IPR052196">
    <property type="entry name" value="Bact_Kbp"/>
</dbReference>